<proteinExistence type="predicted"/>
<dbReference type="RefSeq" id="WP_344803997.1">
    <property type="nucleotide sequence ID" value="NZ_BAABBO010000002.1"/>
</dbReference>
<evidence type="ECO:0000256" key="1">
    <source>
        <dbReference type="SAM" id="MobiDB-lite"/>
    </source>
</evidence>
<feature type="region of interest" description="Disordered" evidence="1">
    <location>
        <begin position="358"/>
        <end position="403"/>
    </location>
</feature>
<evidence type="ECO:0008006" key="4">
    <source>
        <dbReference type="Google" id="ProtNLM"/>
    </source>
</evidence>
<evidence type="ECO:0000313" key="2">
    <source>
        <dbReference type="EMBL" id="GAA3953242.1"/>
    </source>
</evidence>
<name>A0ABP7NTB4_9GAMM</name>
<reference evidence="3" key="1">
    <citation type="journal article" date="2019" name="Int. J. Syst. Evol. Microbiol.">
        <title>The Global Catalogue of Microorganisms (GCM) 10K type strain sequencing project: providing services to taxonomists for standard genome sequencing and annotation.</title>
        <authorList>
            <consortium name="The Broad Institute Genomics Platform"/>
            <consortium name="The Broad Institute Genome Sequencing Center for Infectious Disease"/>
            <person name="Wu L."/>
            <person name="Ma J."/>
        </authorList>
    </citation>
    <scope>NUCLEOTIDE SEQUENCE [LARGE SCALE GENOMIC DNA]</scope>
    <source>
        <strain evidence="3">JCM 17555</strain>
    </source>
</reference>
<gene>
    <name evidence="2" type="ORF">GCM10022278_10220</name>
</gene>
<comment type="caution">
    <text evidence="2">The sequence shown here is derived from an EMBL/GenBank/DDBJ whole genome shotgun (WGS) entry which is preliminary data.</text>
</comment>
<sequence>MSVRLFDNKGTPLDQQKFTWKELVQKPLSKLDDDAFTRVRVILMNGVEQQANRFQHMCAQMNGELRSPLAQIRRVEHHQQTMINWLLSGDHSPIETTIGYEQVAIEVTAAIAQQEPDPYLAQVYRFGLLEDFDHMYRYSALLDRVEGKDANNILQCYTDVAPGRPTIVEHRHPTDDLRDHYDRETAKPISKMNALTIMSGEYQTRDYYMNIGPTFADPVARQLYAEIASIEEQHVTQYGSIIDPNETWLEKWMLYEANEVYNYYSCLEAETNPRIKAIWERFLDYELGHLNVVTELFKKYERRDPAEILPEILPDPIPFESQREFVRTTLEKELEMSAAGTEFVDRMKETEATQAYRKHINSEGSPSEAVSADYKWQPGTEIAGRAEKGGQPGKATEKSRQPA</sequence>
<dbReference type="Proteomes" id="UP001501337">
    <property type="component" value="Unassembled WGS sequence"/>
</dbReference>
<dbReference type="EMBL" id="BAABBO010000002">
    <property type="protein sequence ID" value="GAA3953242.1"/>
    <property type="molecule type" value="Genomic_DNA"/>
</dbReference>
<dbReference type="SUPFAM" id="SSF47240">
    <property type="entry name" value="Ferritin-like"/>
    <property type="match status" value="2"/>
</dbReference>
<keyword evidence="3" id="KW-1185">Reference proteome</keyword>
<protein>
    <recommendedName>
        <fullName evidence="4">Rubrerythrin</fullName>
    </recommendedName>
</protein>
<organism evidence="2 3">
    <name type="scientific">Allohahella marinimesophila</name>
    <dbReference type="NCBI Taxonomy" id="1054972"/>
    <lineage>
        <taxon>Bacteria</taxon>
        <taxon>Pseudomonadati</taxon>
        <taxon>Pseudomonadota</taxon>
        <taxon>Gammaproteobacteria</taxon>
        <taxon>Oceanospirillales</taxon>
        <taxon>Hahellaceae</taxon>
        <taxon>Allohahella</taxon>
    </lineage>
</organism>
<dbReference type="InterPro" id="IPR009078">
    <property type="entry name" value="Ferritin-like_SF"/>
</dbReference>
<accession>A0ABP7NTB4</accession>
<evidence type="ECO:0000313" key="3">
    <source>
        <dbReference type="Proteomes" id="UP001501337"/>
    </source>
</evidence>